<dbReference type="RefSeq" id="WP_149768148.1">
    <property type="nucleotide sequence ID" value="NZ_VDFQ02000001.1"/>
</dbReference>
<evidence type="ECO:0000259" key="2">
    <source>
        <dbReference type="Pfam" id="PF16640"/>
    </source>
</evidence>
<name>A0A5Q6S3K8_9ACTN</name>
<dbReference type="Pfam" id="PF17963">
    <property type="entry name" value="Big_9"/>
    <property type="match status" value="1"/>
</dbReference>
<dbReference type="Proteomes" id="UP000307768">
    <property type="component" value="Unassembled WGS sequence"/>
</dbReference>
<proteinExistence type="predicted"/>
<keyword evidence="1" id="KW-0732">Signal</keyword>
<evidence type="ECO:0000256" key="1">
    <source>
        <dbReference type="SAM" id="SignalP"/>
    </source>
</evidence>
<feature type="domain" description="Bacterial Ig-like" evidence="2">
    <location>
        <begin position="660"/>
        <end position="746"/>
    </location>
</feature>
<dbReference type="OrthoDB" id="9796385at2"/>
<accession>A0A5Q6S3K8</accession>
<dbReference type="EMBL" id="VDFQ02000001">
    <property type="protein sequence ID" value="KAA1424974.1"/>
    <property type="molecule type" value="Genomic_DNA"/>
</dbReference>
<dbReference type="InterPro" id="IPR032109">
    <property type="entry name" value="Big_3_5"/>
</dbReference>
<evidence type="ECO:0000259" key="3">
    <source>
        <dbReference type="Pfam" id="PF20611"/>
    </source>
</evidence>
<organism evidence="4 5">
    <name type="scientific">Mumia zhuanghuii</name>
    <dbReference type="NCBI Taxonomy" id="2585211"/>
    <lineage>
        <taxon>Bacteria</taxon>
        <taxon>Bacillati</taxon>
        <taxon>Actinomycetota</taxon>
        <taxon>Actinomycetes</taxon>
        <taxon>Propionibacteriales</taxon>
        <taxon>Nocardioidaceae</taxon>
        <taxon>Mumia</taxon>
    </lineage>
</organism>
<protein>
    <recommendedName>
        <fullName evidence="6">Ig-like domain (Group 3)</fullName>
    </recommendedName>
</protein>
<dbReference type="Pfam" id="PF16640">
    <property type="entry name" value="Big_3_5"/>
    <property type="match status" value="2"/>
</dbReference>
<dbReference type="AlphaFoldDB" id="A0A5Q6S3K8"/>
<sequence>MNQPTRLPGAVTTRRLAGSVTAGAVMAGMLTAVGVAAAGPASAAVQLENNFNYKCDVNAAGMGLGVKNVGIHAAVSVPRSVEPGQTLPARKTQITLTMPEDLRAATLGLLGAKTAGGKSSDAAITITAPGVADGIVVPIGNLSAPQTAIPTGADATWKIPTEGDIPDITVPESATDVATLRMPAKFTVDATLVKPDGSTIGPEGAVKMKCDLDADGPNGDGVFGEIPIVPAGTPLTALDVTWTKPVYTEDPLNFSGIRIPLRSKGGTGDDVTYELVTMPTGNNGTKIVGDAAEVVIRGNTPFGNYSFTYRAKGENGQVSAPATVTYELKNALPVTGDRTFKTTKNKPLDVWPYARDRESGGPFPWTLGGKVTYTQPSHGSVEAFFDADRPADEDFLATQHKATYVPEPGFVGKDSFTFTLTDEHGGTSTGTINVDVVEPAQAVYGELKDVRYRCAFDIKAHPGTFQPDPTGVHDETLTDIIGGIFGGDVTFRVDVKAHMPKTVAPGAKITVPDTDISLKMAQPMVELLAGTDILTGPAMDLAGFGVTTVSGVARSDAVFTETATGKTYSVPMTGLKSAEVPISLPVPAAGVSIPVKGGLPAITAPASGALKVSMPKTFEIDSFLKPNVMGFIPYVGLACTAMEGEDLTIATTPVVAPSKVTASAPTVRYGATAPKVNVSVAPSAATGTVEVRKGSTVLGRAKVSGGKASVTLPRTALKPGAHALSVRYLGDAKTTASASTVRLTVAKAKASVAAKVTTKKVVVKKTRAKVRVTVKATGVTPTGKVAVYYRGKKVGTATLRSNGTAVVTLKKLPKAGKASLSIRYLGSTTTGAATKTVKVTVKRR</sequence>
<dbReference type="Gene3D" id="2.60.40.10">
    <property type="entry name" value="Immunoglobulins"/>
    <property type="match status" value="2"/>
</dbReference>
<evidence type="ECO:0000313" key="4">
    <source>
        <dbReference type="EMBL" id="KAA1424974.1"/>
    </source>
</evidence>
<feature type="domain" description="Bacterial Ig-like" evidence="2">
    <location>
        <begin position="765"/>
        <end position="841"/>
    </location>
</feature>
<evidence type="ECO:0000313" key="5">
    <source>
        <dbReference type="Proteomes" id="UP000307768"/>
    </source>
</evidence>
<dbReference type="InterPro" id="IPR013783">
    <property type="entry name" value="Ig-like_fold"/>
</dbReference>
<feature type="domain" description="DUF6801" evidence="3">
    <location>
        <begin position="486"/>
        <end position="650"/>
    </location>
</feature>
<dbReference type="InterPro" id="IPR046542">
    <property type="entry name" value="DUF6801"/>
</dbReference>
<dbReference type="Pfam" id="PF20611">
    <property type="entry name" value="DUF6801"/>
    <property type="match status" value="2"/>
</dbReference>
<feature type="signal peptide" evidence="1">
    <location>
        <begin position="1"/>
        <end position="43"/>
    </location>
</feature>
<gene>
    <name evidence="4" type="ORF">FE697_003500</name>
</gene>
<feature type="chain" id="PRO_5024339801" description="Ig-like domain (Group 3)" evidence="1">
    <location>
        <begin position="44"/>
        <end position="844"/>
    </location>
</feature>
<dbReference type="GO" id="GO:0005975">
    <property type="term" value="P:carbohydrate metabolic process"/>
    <property type="evidence" value="ECO:0007669"/>
    <property type="project" value="UniProtKB-ARBA"/>
</dbReference>
<evidence type="ECO:0008006" key="6">
    <source>
        <dbReference type="Google" id="ProtNLM"/>
    </source>
</evidence>
<reference evidence="4 5" key="1">
    <citation type="submission" date="2019-09" db="EMBL/GenBank/DDBJ databases">
        <title>Mumia zhuanghuii sp. nov. isolated from the intestinal contents of plateau pika (Ochotona curzoniae) in the Qinghai-Tibet plateau of China.</title>
        <authorList>
            <person name="Tian Z."/>
        </authorList>
    </citation>
    <scope>NUCLEOTIDE SEQUENCE [LARGE SCALE GENOMIC DNA]</scope>
    <source>
        <strain evidence="5">350</strain>
    </source>
</reference>
<comment type="caution">
    <text evidence="4">The sequence shown here is derived from an EMBL/GenBank/DDBJ whole genome shotgun (WGS) entry which is preliminary data.</text>
</comment>
<dbReference type="Gene3D" id="2.60.40.3440">
    <property type="match status" value="1"/>
</dbReference>
<feature type="domain" description="DUF6801" evidence="3">
    <location>
        <begin position="52"/>
        <end position="213"/>
    </location>
</feature>